<accession>A0AB36E4X4</accession>
<proteinExistence type="inferred from homology"/>
<dbReference type="InterPro" id="IPR051910">
    <property type="entry name" value="ComF/GntX_DNA_util-trans"/>
</dbReference>
<dbReference type="InterPro" id="IPR000836">
    <property type="entry name" value="PRTase_dom"/>
</dbReference>
<name>A0AB36E4X4_9PAST</name>
<dbReference type="InterPro" id="IPR029057">
    <property type="entry name" value="PRTase-like"/>
</dbReference>
<comment type="caution">
    <text evidence="3">The sequence shown here is derived from an EMBL/GenBank/DDBJ whole genome shotgun (WGS) entry which is preliminary data.</text>
</comment>
<evidence type="ECO:0000259" key="2">
    <source>
        <dbReference type="Pfam" id="PF00156"/>
    </source>
</evidence>
<reference evidence="3 4" key="1">
    <citation type="submission" date="2014-11" db="EMBL/GenBank/DDBJ databases">
        <title>Pan-genome of Gallibacterium spp.</title>
        <authorList>
            <person name="Kudirkiene E."/>
            <person name="Bojesen A.M."/>
        </authorList>
    </citation>
    <scope>NUCLEOTIDE SEQUENCE [LARGE SCALE GENOMIC DNA]</scope>
    <source>
        <strain evidence="3 4">18469/18</strain>
    </source>
</reference>
<comment type="similarity">
    <text evidence="1">Belongs to the ComF/GntX family.</text>
</comment>
<dbReference type="EMBL" id="JTJU01000002">
    <property type="protein sequence ID" value="OBX12077.1"/>
    <property type="molecule type" value="Genomic_DNA"/>
</dbReference>
<evidence type="ECO:0000313" key="4">
    <source>
        <dbReference type="Proteomes" id="UP000092527"/>
    </source>
</evidence>
<dbReference type="PANTHER" id="PTHR47505">
    <property type="entry name" value="DNA UTILIZATION PROTEIN YHGH"/>
    <property type="match status" value="1"/>
</dbReference>
<dbReference type="Gene3D" id="3.40.50.2020">
    <property type="match status" value="1"/>
</dbReference>
<evidence type="ECO:0000256" key="1">
    <source>
        <dbReference type="ARBA" id="ARBA00008007"/>
    </source>
</evidence>
<gene>
    <name evidence="3" type="ORF">QV09_00455</name>
</gene>
<dbReference type="Pfam" id="PF00156">
    <property type="entry name" value="Pribosyltran"/>
    <property type="match status" value="1"/>
</dbReference>
<dbReference type="Proteomes" id="UP000092527">
    <property type="component" value="Unassembled WGS sequence"/>
</dbReference>
<dbReference type="PANTHER" id="PTHR47505:SF1">
    <property type="entry name" value="DNA UTILIZATION PROTEIN YHGH"/>
    <property type="match status" value="1"/>
</dbReference>
<dbReference type="CDD" id="cd06223">
    <property type="entry name" value="PRTases_typeI"/>
    <property type="match status" value="1"/>
</dbReference>
<organism evidence="3 4">
    <name type="scientific">Gallibacterium salpingitidis</name>
    <dbReference type="NCBI Taxonomy" id="505341"/>
    <lineage>
        <taxon>Bacteria</taxon>
        <taxon>Pseudomonadati</taxon>
        <taxon>Pseudomonadota</taxon>
        <taxon>Gammaproteobacteria</taxon>
        <taxon>Pasteurellales</taxon>
        <taxon>Pasteurellaceae</taxon>
        <taxon>Gallibacterium</taxon>
    </lineage>
</organism>
<evidence type="ECO:0000313" key="3">
    <source>
        <dbReference type="EMBL" id="OBX12077.1"/>
    </source>
</evidence>
<dbReference type="SUPFAM" id="SSF53271">
    <property type="entry name" value="PRTase-like"/>
    <property type="match status" value="1"/>
</dbReference>
<feature type="domain" description="Phosphoribosyltransferase" evidence="2">
    <location>
        <begin position="132"/>
        <end position="229"/>
    </location>
</feature>
<sequence length="232" mass="26934">MKSTNLFDVGCVVCGRRLRIAQHGICSCCYQQVIRQPYCGRCGAVLPENRLQCGLCLLAPPKWQRIVFVSAFEEPIRSLIYRFKFNQDYWLDRSLARWLLLAVREAKRTHNLLLPDLLIPVPLHHQRQWRRGYNQASLLARYLSHWLNIPFRQDLIQRQRATESQRGKSAEQRQKNLAQAFKLVKPLPVGIKSIALIDDVITTGTTMEEICHCLQQVGIQEIQVWALCKTQK</sequence>
<dbReference type="AlphaFoldDB" id="A0AB36E4X4"/>
<protein>
    <submittedName>
        <fullName evidence="3">Competence protein ComF</fullName>
    </submittedName>
</protein>
<dbReference type="RefSeq" id="WP_066113567.1">
    <property type="nucleotide sequence ID" value="NZ_JTJT01000062.1"/>
</dbReference>